<dbReference type="EMBL" id="FOTO01000016">
    <property type="protein sequence ID" value="SFM14064.1"/>
    <property type="molecule type" value="Genomic_DNA"/>
</dbReference>
<accession>A0A8G2C5P7</accession>
<protein>
    <submittedName>
        <fullName evidence="1">Uncharacterized protein</fullName>
    </submittedName>
</protein>
<dbReference type="RefSeq" id="WP_092194020.1">
    <property type="nucleotide sequence ID" value="NZ_FOTO01000016.1"/>
</dbReference>
<gene>
    <name evidence="1" type="ORF">SAMN05421830_11622</name>
</gene>
<evidence type="ECO:0000313" key="1">
    <source>
        <dbReference type="EMBL" id="SFM14064.1"/>
    </source>
</evidence>
<dbReference type="AlphaFoldDB" id="A0A8G2C5P7"/>
<sequence length="130" mass="14834">MTVHVPTRCRREKRTEEISFKVSSNEKALIAAAAKSKNTKIATLIRKILFEYGIEVEVPKEEPKSSKRPAPKVSRELMIEVAKMSNRLSQLANWVTKYKTEEDIVPVMFTLVAFDQTLCELVHGLPAYKK</sequence>
<evidence type="ECO:0000313" key="2">
    <source>
        <dbReference type="Proteomes" id="UP000199581"/>
    </source>
</evidence>
<organism evidence="1 2">
    <name type="scientific">Desulfomicrobium norvegicum (strain DSM 1741 / NCIMB 8310)</name>
    <name type="common">Desulfovibrio baculatus (strain Norway 4)</name>
    <name type="synonym">Desulfovibrio desulfuricans (strain Norway 4)</name>
    <dbReference type="NCBI Taxonomy" id="52561"/>
    <lineage>
        <taxon>Bacteria</taxon>
        <taxon>Pseudomonadati</taxon>
        <taxon>Thermodesulfobacteriota</taxon>
        <taxon>Desulfovibrionia</taxon>
        <taxon>Desulfovibrionales</taxon>
        <taxon>Desulfomicrobiaceae</taxon>
        <taxon>Desulfomicrobium</taxon>
    </lineage>
</organism>
<dbReference type="Pfam" id="PF21983">
    <property type="entry name" value="NikA-like"/>
    <property type="match status" value="1"/>
</dbReference>
<comment type="caution">
    <text evidence="1">The sequence shown here is derived from an EMBL/GenBank/DDBJ whole genome shotgun (WGS) entry which is preliminary data.</text>
</comment>
<name>A0A8G2C5P7_DESNO</name>
<dbReference type="OrthoDB" id="9842970at2"/>
<proteinExistence type="predicted"/>
<reference evidence="1 2" key="1">
    <citation type="submission" date="2016-10" db="EMBL/GenBank/DDBJ databases">
        <authorList>
            <person name="Varghese N."/>
            <person name="Submissions S."/>
        </authorList>
    </citation>
    <scope>NUCLEOTIDE SEQUENCE [LARGE SCALE GENOMIC DNA]</scope>
    <source>
        <strain evidence="1 2">DSM 1741</strain>
    </source>
</reference>
<dbReference type="Proteomes" id="UP000199581">
    <property type="component" value="Unassembled WGS sequence"/>
</dbReference>
<dbReference type="InterPro" id="IPR053842">
    <property type="entry name" value="NikA-like"/>
</dbReference>
<keyword evidence="2" id="KW-1185">Reference proteome</keyword>